<keyword evidence="4" id="KW-0496">Mitochondrion</keyword>
<evidence type="ECO:0000256" key="6">
    <source>
        <dbReference type="ARBA" id="ARBA00038073"/>
    </source>
</evidence>
<keyword evidence="3" id="KW-0689">Ribosomal protein</keyword>
<feature type="domain" description="Tim44-like" evidence="9">
    <location>
        <begin position="104"/>
        <end position="252"/>
    </location>
</feature>
<comment type="subcellular location">
    <subcellularLocation>
        <location evidence="1">Mitochondrion</location>
    </subcellularLocation>
</comment>
<reference evidence="10" key="1">
    <citation type="submission" date="2022-07" db="EMBL/GenBank/DDBJ databases">
        <title>Phylogenomic reconstructions and comparative analyses of Kickxellomycotina fungi.</title>
        <authorList>
            <person name="Reynolds N.K."/>
            <person name="Stajich J.E."/>
            <person name="Barry K."/>
            <person name="Grigoriev I.V."/>
            <person name="Crous P."/>
            <person name="Smith M.E."/>
        </authorList>
    </citation>
    <scope>NUCLEOTIDE SEQUENCE</scope>
    <source>
        <strain evidence="10">NBRC 105413</strain>
    </source>
</reference>
<comment type="caution">
    <text evidence="10">The sequence shown here is derived from an EMBL/GenBank/DDBJ whole genome shotgun (WGS) entry which is preliminary data.</text>
</comment>
<evidence type="ECO:0000256" key="8">
    <source>
        <dbReference type="ARBA" id="ARBA00043031"/>
    </source>
</evidence>
<dbReference type="Pfam" id="PF04280">
    <property type="entry name" value="Tim44"/>
    <property type="match status" value="1"/>
</dbReference>
<proteinExistence type="inferred from homology"/>
<protein>
    <recommendedName>
        <fullName evidence="7">Large ribosomal subunit protein mL45</fullName>
    </recommendedName>
    <alternativeName>
        <fullName evidence="8">39S ribosomal protein L45, mitochondrial</fullName>
    </alternativeName>
</protein>
<dbReference type="PANTHER" id="PTHR28554">
    <property type="entry name" value="39S RIBOSOMAL PROTEIN L45, MITOCHONDRIAL"/>
    <property type="match status" value="1"/>
</dbReference>
<evidence type="ECO:0000256" key="7">
    <source>
        <dbReference type="ARBA" id="ARBA00039448"/>
    </source>
</evidence>
<dbReference type="Proteomes" id="UP001145021">
    <property type="component" value="Unassembled WGS sequence"/>
</dbReference>
<name>A0A9W7XG56_9FUNG</name>
<dbReference type="InterPro" id="IPR051975">
    <property type="entry name" value="mtLSU_mL45"/>
</dbReference>
<gene>
    <name evidence="10" type="ORF">LPJ64_004449</name>
</gene>
<keyword evidence="5" id="KW-0687">Ribonucleoprotein</keyword>
<organism evidence="10 11">
    <name type="scientific">Coemansia asiatica</name>
    <dbReference type="NCBI Taxonomy" id="1052880"/>
    <lineage>
        <taxon>Eukaryota</taxon>
        <taxon>Fungi</taxon>
        <taxon>Fungi incertae sedis</taxon>
        <taxon>Zoopagomycota</taxon>
        <taxon>Kickxellomycotina</taxon>
        <taxon>Kickxellomycetes</taxon>
        <taxon>Kickxellales</taxon>
        <taxon>Kickxellaceae</taxon>
        <taxon>Coemansia</taxon>
    </lineage>
</organism>
<dbReference type="EMBL" id="JANBOH010000217">
    <property type="protein sequence ID" value="KAJ1643825.1"/>
    <property type="molecule type" value="Genomic_DNA"/>
</dbReference>
<evidence type="ECO:0000256" key="3">
    <source>
        <dbReference type="ARBA" id="ARBA00022980"/>
    </source>
</evidence>
<keyword evidence="11" id="KW-1185">Reference proteome</keyword>
<evidence type="ECO:0000256" key="2">
    <source>
        <dbReference type="ARBA" id="ARBA00022946"/>
    </source>
</evidence>
<dbReference type="GO" id="GO:0005840">
    <property type="term" value="C:ribosome"/>
    <property type="evidence" value="ECO:0007669"/>
    <property type="project" value="UniProtKB-KW"/>
</dbReference>
<evidence type="ECO:0000313" key="11">
    <source>
        <dbReference type="Proteomes" id="UP001145021"/>
    </source>
</evidence>
<dbReference type="GO" id="GO:0005739">
    <property type="term" value="C:mitochondrion"/>
    <property type="evidence" value="ECO:0007669"/>
    <property type="project" value="UniProtKB-SubCell"/>
</dbReference>
<evidence type="ECO:0000313" key="10">
    <source>
        <dbReference type="EMBL" id="KAJ1643825.1"/>
    </source>
</evidence>
<evidence type="ECO:0000256" key="4">
    <source>
        <dbReference type="ARBA" id="ARBA00023128"/>
    </source>
</evidence>
<evidence type="ECO:0000259" key="9">
    <source>
        <dbReference type="SMART" id="SM00978"/>
    </source>
</evidence>
<sequence length="265" mass="29522">MAIVGLRASGSLRRPMLQSMTSTFYKCQSSVIARQALQRTALPASASLVRSYSQPRGQHFVVSEFGLFSDFVPQPWSKRPFLLSKAGLVDAKTHIVERAREIFSLLSVKYYLAGWKSAEFAAEAEELYGAMNEAFAQGDLKALDSICMTTMFANLKAEIKRRKTNFEWRKISTVTPPKTVQIRLGRLTSEVSVAQVVVRIDQQQAAVPLSRKSFNSAAAAALGKPVRVVEYVVLQRIVSDKNSPWAIYGKMKVPEWDLPSDNKSN</sequence>
<evidence type="ECO:0000256" key="5">
    <source>
        <dbReference type="ARBA" id="ARBA00023274"/>
    </source>
</evidence>
<dbReference type="SUPFAM" id="SSF54427">
    <property type="entry name" value="NTF2-like"/>
    <property type="match status" value="1"/>
</dbReference>
<dbReference type="AlphaFoldDB" id="A0A9W7XG56"/>
<dbReference type="PANTHER" id="PTHR28554:SF1">
    <property type="entry name" value="LARGE RIBOSOMAL SUBUNIT PROTEIN ML45"/>
    <property type="match status" value="1"/>
</dbReference>
<dbReference type="SMART" id="SM00978">
    <property type="entry name" value="Tim44"/>
    <property type="match status" value="1"/>
</dbReference>
<dbReference type="InterPro" id="IPR032710">
    <property type="entry name" value="NTF2-like_dom_sf"/>
</dbReference>
<evidence type="ECO:0000256" key="1">
    <source>
        <dbReference type="ARBA" id="ARBA00004173"/>
    </source>
</evidence>
<dbReference type="GO" id="GO:1990904">
    <property type="term" value="C:ribonucleoprotein complex"/>
    <property type="evidence" value="ECO:0007669"/>
    <property type="project" value="UniProtKB-KW"/>
</dbReference>
<dbReference type="InterPro" id="IPR007379">
    <property type="entry name" value="Tim44-like_dom"/>
</dbReference>
<accession>A0A9W7XG56</accession>
<dbReference type="Gene3D" id="3.10.450.240">
    <property type="match status" value="1"/>
</dbReference>
<keyword evidence="2" id="KW-0809">Transit peptide</keyword>
<comment type="similarity">
    <text evidence="6">Belongs to the mitochondrion-specific ribosomal protein mL45 family.</text>
</comment>